<sequence length="342" mass="39276">MTRGERQKKEELESLALAEEEISARLAEETAKLKRVQSENTEKSSHLKSVRQQLARLVRDQNSEIKHTEAATLGMEGRGGGKVGRLGEEEREARIYLEGYPVYLDENTILREGVNKLRQELSEREAERDEDIKRIRREVFEMKMKVELEFRRTKKNLEEEYNIAAHAKMREESERAVYECRNLSGKLNDDRDRVMSRMGAQKSLEVALAGARIGHGITESGSKMQEEEMELLERLVKEQEVVVSRGQGEISRLHGEVKELQRRARDAEGWGRKVEVGRGEERRAWGEMEGWRERVRAKVGEVEEWIRGGCALEEGGEMDMEGGSSMGGEAVVVEEEEEEEEE</sequence>
<feature type="compositionally biased region" description="Low complexity" evidence="2">
    <location>
        <begin position="321"/>
        <end position="331"/>
    </location>
</feature>
<proteinExistence type="predicted"/>
<comment type="caution">
    <text evidence="3">The sequence shown here is derived from an EMBL/GenBank/DDBJ whole genome shotgun (WGS) entry which is preliminary data.</text>
</comment>
<feature type="non-terminal residue" evidence="3">
    <location>
        <position position="1"/>
    </location>
</feature>
<feature type="region of interest" description="Disordered" evidence="2">
    <location>
        <begin position="311"/>
        <end position="342"/>
    </location>
</feature>
<organism evidence="3 4">
    <name type="scientific">Triparma retinervis</name>
    <dbReference type="NCBI Taxonomy" id="2557542"/>
    <lineage>
        <taxon>Eukaryota</taxon>
        <taxon>Sar</taxon>
        <taxon>Stramenopiles</taxon>
        <taxon>Ochrophyta</taxon>
        <taxon>Bolidophyceae</taxon>
        <taxon>Parmales</taxon>
        <taxon>Triparmaceae</taxon>
        <taxon>Triparma</taxon>
    </lineage>
</organism>
<evidence type="ECO:0000313" key="4">
    <source>
        <dbReference type="Proteomes" id="UP001165082"/>
    </source>
</evidence>
<dbReference type="Proteomes" id="UP001165082">
    <property type="component" value="Unassembled WGS sequence"/>
</dbReference>
<feature type="region of interest" description="Disordered" evidence="2">
    <location>
        <begin position="59"/>
        <end position="84"/>
    </location>
</feature>
<evidence type="ECO:0000256" key="2">
    <source>
        <dbReference type="SAM" id="MobiDB-lite"/>
    </source>
</evidence>
<accession>A0A9W7G2Q1</accession>
<keyword evidence="1" id="KW-0175">Coiled coil</keyword>
<dbReference type="EMBL" id="BRXZ01007745">
    <property type="protein sequence ID" value="GMI33475.1"/>
    <property type="molecule type" value="Genomic_DNA"/>
</dbReference>
<feature type="compositionally biased region" description="Acidic residues" evidence="2">
    <location>
        <begin position="332"/>
        <end position="342"/>
    </location>
</feature>
<feature type="coiled-coil region" evidence="1">
    <location>
        <begin position="1"/>
        <end position="39"/>
    </location>
</feature>
<evidence type="ECO:0000313" key="3">
    <source>
        <dbReference type="EMBL" id="GMI33475.1"/>
    </source>
</evidence>
<dbReference type="AlphaFoldDB" id="A0A9W7G2Q1"/>
<reference evidence="3" key="1">
    <citation type="submission" date="2022-07" db="EMBL/GenBank/DDBJ databases">
        <title>Genome analysis of Parmales, a sister group of diatoms, reveals the evolutionary specialization of diatoms from phago-mixotrophs to photoautotrophs.</title>
        <authorList>
            <person name="Ban H."/>
            <person name="Sato S."/>
            <person name="Yoshikawa S."/>
            <person name="Kazumasa Y."/>
            <person name="Nakamura Y."/>
            <person name="Ichinomiya M."/>
            <person name="Saitoh K."/>
            <person name="Sato N."/>
            <person name="Blanc-Mathieu R."/>
            <person name="Endo H."/>
            <person name="Kuwata A."/>
            <person name="Ogata H."/>
        </authorList>
    </citation>
    <scope>NUCLEOTIDE SEQUENCE</scope>
</reference>
<evidence type="ECO:0000256" key="1">
    <source>
        <dbReference type="SAM" id="Coils"/>
    </source>
</evidence>
<feature type="compositionally biased region" description="Basic and acidic residues" evidence="2">
    <location>
        <begin position="59"/>
        <end position="69"/>
    </location>
</feature>
<name>A0A9W7G2Q1_9STRA</name>
<gene>
    <name evidence="3" type="ORF">TrRE_jg11073</name>
</gene>
<dbReference type="OrthoDB" id="202802at2759"/>
<feature type="coiled-coil region" evidence="1">
    <location>
        <begin position="114"/>
        <end position="174"/>
    </location>
</feature>
<protein>
    <submittedName>
        <fullName evidence="3">Uncharacterized protein</fullName>
    </submittedName>
</protein>
<keyword evidence="4" id="KW-1185">Reference proteome</keyword>